<gene>
    <name evidence="3" type="primary">ABSGL_08595.1 scaffold 10421</name>
</gene>
<sequence>MVKSLFLFAILSVVATVFAQPPPPPPPRFETPKGQDAPKGSDAPKVSAAMLGKLFPGVDIYQTIDCIKKFPSLSPPKPNSPQDSTNSKNGWTLAEEYRWFACLSDLQNLGKPCDKPEVCHYPKATKNILGCVSNKCDFLP</sequence>
<evidence type="ECO:0000313" key="3">
    <source>
        <dbReference type="EMBL" id="SAM02779.1"/>
    </source>
</evidence>
<reference evidence="3" key="1">
    <citation type="submission" date="2016-04" db="EMBL/GenBank/DDBJ databases">
        <authorList>
            <person name="Evans L.H."/>
            <person name="Alamgir A."/>
            <person name="Owens N."/>
            <person name="Weber N.D."/>
            <person name="Virtaneva K."/>
            <person name="Barbian K."/>
            <person name="Babar A."/>
            <person name="Rosenke K."/>
        </authorList>
    </citation>
    <scope>NUCLEOTIDE SEQUENCE [LARGE SCALE GENOMIC DNA]</scope>
    <source>
        <strain evidence="3">CBS 101.48</strain>
    </source>
</reference>
<dbReference type="Proteomes" id="UP000078561">
    <property type="component" value="Unassembled WGS sequence"/>
</dbReference>
<feature type="signal peptide" evidence="2">
    <location>
        <begin position="1"/>
        <end position="19"/>
    </location>
</feature>
<name>A0A163MA29_ABSGL</name>
<proteinExistence type="predicted"/>
<accession>A0A163MA29</accession>
<evidence type="ECO:0000313" key="4">
    <source>
        <dbReference type="Proteomes" id="UP000078561"/>
    </source>
</evidence>
<evidence type="ECO:0000256" key="1">
    <source>
        <dbReference type="SAM" id="MobiDB-lite"/>
    </source>
</evidence>
<keyword evidence="4" id="KW-1185">Reference proteome</keyword>
<evidence type="ECO:0000256" key="2">
    <source>
        <dbReference type="SAM" id="SignalP"/>
    </source>
</evidence>
<dbReference type="InParanoid" id="A0A163MA29"/>
<keyword evidence="2" id="KW-0732">Signal</keyword>
<dbReference type="EMBL" id="LT554016">
    <property type="protein sequence ID" value="SAM02779.1"/>
    <property type="molecule type" value="Genomic_DNA"/>
</dbReference>
<dbReference type="AlphaFoldDB" id="A0A163MA29"/>
<organism evidence="3">
    <name type="scientific">Absidia glauca</name>
    <name type="common">Pin mould</name>
    <dbReference type="NCBI Taxonomy" id="4829"/>
    <lineage>
        <taxon>Eukaryota</taxon>
        <taxon>Fungi</taxon>
        <taxon>Fungi incertae sedis</taxon>
        <taxon>Mucoromycota</taxon>
        <taxon>Mucoromycotina</taxon>
        <taxon>Mucoromycetes</taxon>
        <taxon>Mucorales</taxon>
        <taxon>Cunninghamellaceae</taxon>
        <taxon>Absidia</taxon>
    </lineage>
</organism>
<feature type="chain" id="PRO_5007844198" evidence="2">
    <location>
        <begin position="20"/>
        <end position="140"/>
    </location>
</feature>
<protein>
    <submittedName>
        <fullName evidence="3">Uncharacterized protein</fullName>
    </submittedName>
</protein>
<feature type="region of interest" description="Disordered" evidence="1">
    <location>
        <begin position="21"/>
        <end position="44"/>
    </location>
</feature>